<sequence>MSSFYPDLRLGLGLVMTVMTMTVEILVMTVMTVSRLSDRLPETDPLLFWERDLNEDISMPTRVRSDDASRSTTGKFNHDGNQKMASEH</sequence>
<dbReference type="GeneID" id="63817882"/>
<dbReference type="EMBL" id="MSFN02000010">
    <property type="protein sequence ID" value="PTU17462.1"/>
    <property type="molecule type" value="Genomic_DNA"/>
</dbReference>
<feature type="transmembrane region" description="Helical" evidence="2">
    <location>
        <begin position="12"/>
        <end position="33"/>
    </location>
</feature>
<dbReference type="AlphaFoldDB" id="A0A2T5LME8"/>
<dbReference type="Proteomes" id="UP000244073">
    <property type="component" value="Unassembled WGS sequence"/>
</dbReference>
<name>A0A2T5LME8_9EURO</name>
<comment type="caution">
    <text evidence="3">The sequence shown here is derived from an EMBL/GenBank/DDBJ whole genome shotgun (WGS) entry which is preliminary data.</text>
</comment>
<evidence type="ECO:0000256" key="1">
    <source>
        <dbReference type="SAM" id="MobiDB-lite"/>
    </source>
</evidence>
<proteinExistence type="predicted"/>
<dbReference type="VEuPathDB" id="FungiDB:P175DRAFT_0560689"/>
<gene>
    <name evidence="3" type="ORF">P175DRAFT_0560689</name>
</gene>
<keyword evidence="2" id="KW-0472">Membrane</keyword>
<reference evidence="3 4" key="1">
    <citation type="journal article" date="2018" name="Proc. Natl. Acad. Sci. U.S.A.">
        <title>Linking secondary metabolites to gene clusters through genome sequencing of six diverse Aspergillus species.</title>
        <authorList>
            <person name="Kaerboelling I."/>
            <person name="Vesth T.C."/>
            <person name="Frisvad J.C."/>
            <person name="Nybo J.L."/>
            <person name="Theobald S."/>
            <person name="Kuo A."/>
            <person name="Bowyer P."/>
            <person name="Matsuda Y."/>
            <person name="Mondo S."/>
            <person name="Lyhne E.K."/>
            <person name="Kogle M.E."/>
            <person name="Clum A."/>
            <person name="Lipzen A."/>
            <person name="Salamov A."/>
            <person name="Ngan C.Y."/>
            <person name="Daum C."/>
            <person name="Chiniquy J."/>
            <person name="Barry K."/>
            <person name="LaButti K."/>
            <person name="Haridas S."/>
            <person name="Simmons B.A."/>
            <person name="Magnuson J.K."/>
            <person name="Mortensen U.H."/>
            <person name="Larsen T.O."/>
            <person name="Grigoriev I.V."/>
            <person name="Baker S.E."/>
            <person name="Andersen M.R."/>
        </authorList>
    </citation>
    <scope>NUCLEOTIDE SEQUENCE [LARGE SCALE GENOMIC DNA]</scope>
    <source>
        <strain evidence="3 4">IBT 24754</strain>
    </source>
</reference>
<evidence type="ECO:0000313" key="3">
    <source>
        <dbReference type="EMBL" id="PTU17462.1"/>
    </source>
</evidence>
<evidence type="ECO:0000313" key="4">
    <source>
        <dbReference type="Proteomes" id="UP000244073"/>
    </source>
</evidence>
<protein>
    <submittedName>
        <fullName evidence="3">Uncharacterized protein</fullName>
    </submittedName>
</protein>
<keyword evidence="2" id="KW-0812">Transmembrane</keyword>
<accession>A0A2T5LME8</accession>
<keyword evidence="2" id="KW-1133">Transmembrane helix</keyword>
<evidence type="ECO:0000256" key="2">
    <source>
        <dbReference type="SAM" id="Phobius"/>
    </source>
</evidence>
<feature type="compositionally biased region" description="Basic and acidic residues" evidence="1">
    <location>
        <begin position="76"/>
        <end position="88"/>
    </location>
</feature>
<organism evidence="3 4">
    <name type="scientific">Aspergillus ochraceoroseus IBT 24754</name>
    <dbReference type="NCBI Taxonomy" id="1392256"/>
    <lineage>
        <taxon>Eukaryota</taxon>
        <taxon>Fungi</taxon>
        <taxon>Dikarya</taxon>
        <taxon>Ascomycota</taxon>
        <taxon>Pezizomycotina</taxon>
        <taxon>Eurotiomycetes</taxon>
        <taxon>Eurotiomycetidae</taxon>
        <taxon>Eurotiales</taxon>
        <taxon>Aspergillaceae</taxon>
        <taxon>Aspergillus</taxon>
        <taxon>Aspergillus subgen. Nidulantes</taxon>
    </lineage>
</organism>
<feature type="region of interest" description="Disordered" evidence="1">
    <location>
        <begin position="60"/>
        <end position="88"/>
    </location>
</feature>
<dbReference type="RefSeq" id="XP_040748854.1">
    <property type="nucleotide sequence ID" value="XM_040900998.1"/>
</dbReference>